<evidence type="ECO:0000313" key="3">
    <source>
        <dbReference type="EMBL" id="XCP97744.1"/>
    </source>
</evidence>
<name>A0AAU8NJ58_9BACL</name>
<keyword evidence="2" id="KW-0732">Signal</keyword>
<gene>
    <name evidence="3" type="ORF">ABXS70_14050</name>
</gene>
<dbReference type="PROSITE" id="PS51257">
    <property type="entry name" value="PROKAR_LIPOPROTEIN"/>
    <property type="match status" value="1"/>
</dbReference>
<proteinExistence type="predicted"/>
<dbReference type="AlphaFoldDB" id="A0AAU8NJ58"/>
<dbReference type="RefSeq" id="WP_366296402.1">
    <property type="nucleotide sequence ID" value="NZ_CP159992.1"/>
</dbReference>
<sequence>MMRSKKKWGLTIALAMVMMVSTACNSGNGQPAQIQVNRQGKTEVRRPAPKRSHSVSARLVRRAAGVQRTPNRFRIQPKKPVMI</sequence>
<feature type="signal peptide" evidence="2">
    <location>
        <begin position="1"/>
        <end position="23"/>
    </location>
</feature>
<accession>A0AAU8NJ58</accession>
<protein>
    <submittedName>
        <fullName evidence="3">Uncharacterized protein</fullName>
    </submittedName>
</protein>
<evidence type="ECO:0000256" key="2">
    <source>
        <dbReference type="SAM" id="SignalP"/>
    </source>
</evidence>
<dbReference type="EMBL" id="CP159992">
    <property type="protein sequence ID" value="XCP97744.1"/>
    <property type="molecule type" value="Genomic_DNA"/>
</dbReference>
<reference evidence="3" key="1">
    <citation type="submission" date="2024-05" db="EMBL/GenBank/DDBJ databases">
        <title>Draft genome assemblies of 36 bacteria isolated from hibernating arctic ground squirrels.</title>
        <authorList>
            <person name="McKee H."/>
            <person name="Mullen L."/>
            <person name="Drown D.M."/>
            <person name="Duddleston K.N."/>
        </authorList>
    </citation>
    <scope>NUCLEOTIDE SEQUENCE</scope>
    <source>
        <strain evidence="3">AN1007</strain>
    </source>
</reference>
<organism evidence="3">
    <name type="scientific">Paenibacillus sp. AN1007</name>
    <dbReference type="NCBI Taxonomy" id="3151385"/>
    <lineage>
        <taxon>Bacteria</taxon>
        <taxon>Bacillati</taxon>
        <taxon>Bacillota</taxon>
        <taxon>Bacilli</taxon>
        <taxon>Bacillales</taxon>
        <taxon>Paenibacillaceae</taxon>
        <taxon>Paenibacillus</taxon>
    </lineage>
</organism>
<evidence type="ECO:0000256" key="1">
    <source>
        <dbReference type="SAM" id="MobiDB-lite"/>
    </source>
</evidence>
<feature type="region of interest" description="Disordered" evidence="1">
    <location>
        <begin position="37"/>
        <end position="58"/>
    </location>
</feature>
<feature type="chain" id="PRO_5043919339" evidence="2">
    <location>
        <begin position="24"/>
        <end position="83"/>
    </location>
</feature>